<dbReference type="SFLD" id="SFLDG00358">
    <property type="entry name" value="Main_(cytGST)"/>
    <property type="match status" value="1"/>
</dbReference>
<dbReference type="Pfam" id="PF02798">
    <property type="entry name" value="GST_N"/>
    <property type="match status" value="1"/>
</dbReference>
<dbReference type="SUPFAM" id="SSF52833">
    <property type="entry name" value="Thioredoxin-like"/>
    <property type="match status" value="1"/>
</dbReference>
<dbReference type="RefSeq" id="WP_251935575.1">
    <property type="nucleotide sequence ID" value="NZ_CP098747.1"/>
</dbReference>
<dbReference type="PANTHER" id="PTHR44051">
    <property type="entry name" value="GLUTATHIONE S-TRANSFERASE-RELATED"/>
    <property type="match status" value="1"/>
</dbReference>
<gene>
    <name evidence="4" type="primary">gstA</name>
    <name evidence="4" type="ORF">NBZ79_03485</name>
</gene>
<dbReference type="CDD" id="cd03057">
    <property type="entry name" value="GST_N_Beta"/>
    <property type="match status" value="1"/>
</dbReference>
<dbReference type="InterPro" id="IPR004045">
    <property type="entry name" value="Glutathione_S-Trfase_N"/>
</dbReference>
<dbReference type="SFLD" id="SFLDG01150">
    <property type="entry name" value="Main.1:_Beta-like"/>
    <property type="match status" value="1"/>
</dbReference>
<evidence type="ECO:0000256" key="1">
    <source>
        <dbReference type="RuleBase" id="RU003494"/>
    </source>
</evidence>
<evidence type="ECO:0000259" key="2">
    <source>
        <dbReference type="PROSITE" id="PS50404"/>
    </source>
</evidence>
<evidence type="ECO:0000313" key="4">
    <source>
        <dbReference type="EMBL" id="USG62037.1"/>
    </source>
</evidence>
<dbReference type="NCBIfam" id="NF007831">
    <property type="entry name" value="PRK10542.1"/>
    <property type="match status" value="1"/>
</dbReference>
<name>A0ABY4W4B2_9PROT</name>
<dbReference type="EMBL" id="CP098747">
    <property type="protein sequence ID" value="USG62037.1"/>
    <property type="molecule type" value="Genomic_DNA"/>
</dbReference>
<feature type="domain" description="GST N-terminal" evidence="2">
    <location>
        <begin position="1"/>
        <end position="81"/>
    </location>
</feature>
<keyword evidence="5" id="KW-1185">Reference proteome</keyword>
<dbReference type="PROSITE" id="PS50404">
    <property type="entry name" value="GST_NTER"/>
    <property type="match status" value="1"/>
</dbReference>
<dbReference type="GO" id="GO:0004364">
    <property type="term" value="F:glutathione transferase activity"/>
    <property type="evidence" value="ECO:0007669"/>
    <property type="project" value="UniProtKB-EC"/>
</dbReference>
<dbReference type="InterPro" id="IPR004046">
    <property type="entry name" value="GST_C"/>
</dbReference>
<evidence type="ECO:0000259" key="3">
    <source>
        <dbReference type="PROSITE" id="PS50405"/>
    </source>
</evidence>
<dbReference type="InterPro" id="IPR036249">
    <property type="entry name" value="Thioredoxin-like_sf"/>
</dbReference>
<dbReference type="Gene3D" id="3.40.30.10">
    <property type="entry name" value="Glutaredoxin"/>
    <property type="match status" value="1"/>
</dbReference>
<feature type="domain" description="GST C-terminal" evidence="3">
    <location>
        <begin position="87"/>
        <end position="202"/>
    </location>
</feature>
<dbReference type="Pfam" id="PF00043">
    <property type="entry name" value="GST_C"/>
    <property type="match status" value="1"/>
</dbReference>
<dbReference type="Gene3D" id="1.20.1050.10">
    <property type="match status" value="1"/>
</dbReference>
<reference evidence="4" key="1">
    <citation type="submission" date="2022-06" db="EMBL/GenBank/DDBJ databases">
        <title>Sneathiella actinostolidae sp. nov., isolated from a sea anemonein the Western Pacific Ocean.</title>
        <authorList>
            <person name="Wei M.J."/>
        </authorList>
    </citation>
    <scope>NUCLEOTIDE SEQUENCE</scope>
    <source>
        <strain evidence="4">PHK-P5</strain>
    </source>
</reference>
<evidence type="ECO:0000313" key="5">
    <source>
        <dbReference type="Proteomes" id="UP001056291"/>
    </source>
</evidence>
<dbReference type="InterPro" id="IPR010987">
    <property type="entry name" value="Glutathione-S-Trfase_C-like"/>
</dbReference>
<dbReference type="InterPro" id="IPR040079">
    <property type="entry name" value="Glutathione_S-Trfase"/>
</dbReference>
<dbReference type="EC" id="2.5.1.18" evidence="4"/>
<sequence>MKLFYKPGACSLATHIILHEVGATFELDEVDTEAGQTKSDLDYKKINPKGYVPALELVSGEILTEGASILQYIADQNPQSGLTPAAETIARARLQEYLNYTGSELHKAFGPYFSNSASNEDKEEAGLNVAKKFDYLNGLLSDGRTYLLGDKFSVADAYLFVVSNWSNFVGIDLKKWPNVAVFVERVAKRPATQAAMTAEGLL</sequence>
<dbReference type="CDD" id="cd03188">
    <property type="entry name" value="GST_C_Beta"/>
    <property type="match status" value="1"/>
</dbReference>
<dbReference type="SUPFAM" id="SSF47616">
    <property type="entry name" value="GST C-terminal domain-like"/>
    <property type="match status" value="1"/>
</dbReference>
<organism evidence="4 5">
    <name type="scientific">Sneathiella marina</name>
    <dbReference type="NCBI Taxonomy" id="2950108"/>
    <lineage>
        <taxon>Bacteria</taxon>
        <taxon>Pseudomonadati</taxon>
        <taxon>Pseudomonadota</taxon>
        <taxon>Alphaproteobacteria</taxon>
        <taxon>Sneathiellales</taxon>
        <taxon>Sneathiellaceae</taxon>
        <taxon>Sneathiella</taxon>
    </lineage>
</organism>
<dbReference type="SFLD" id="SFLDS00019">
    <property type="entry name" value="Glutathione_Transferase_(cytos"/>
    <property type="match status" value="1"/>
</dbReference>
<accession>A0ABY4W4B2</accession>
<protein>
    <submittedName>
        <fullName evidence="4">Glutathione transferase GstA</fullName>
        <ecNumber evidence="4">2.5.1.18</ecNumber>
    </submittedName>
</protein>
<dbReference type="InterPro" id="IPR036282">
    <property type="entry name" value="Glutathione-S-Trfase_C_sf"/>
</dbReference>
<keyword evidence="4" id="KW-0808">Transferase</keyword>
<comment type="similarity">
    <text evidence="1">Belongs to the GST superfamily.</text>
</comment>
<proteinExistence type="inferred from homology"/>
<dbReference type="Proteomes" id="UP001056291">
    <property type="component" value="Chromosome"/>
</dbReference>
<dbReference type="PANTHER" id="PTHR44051:SF8">
    <property type="entry name" value="GLUTATHIONE S-TRANSFERASE GSTA"/>
    <property type="match status" value="1"/>
</dbReference>
<dbReference type="PROSITE" id="PS50405">
    <property type="entry name" value="GST_CTER"/>
    <property type="match status" value="1"/>
</dbReference>